<evidence type="ECO:0000313" key="2">
    <source>
        <dbReference type="Proteomes" id="UP001530400"/>
    </source>
</evidence>
<dbReference type="EMBL" id="JALLPJ020001356">
    <property type="protein sequence ID" value="KAL3767913.1"/>
    <property type="molecule type" value="Genomic_DNA"/>
</dbReference>
<proteinExistence type="predicted"/>
<sequence length="111" mass="12404">MDAPKFFTVPTFAPKPSNPKQVCTDGLSPKNLAVLKKSDPFLYYSIPAVREARLHLKEVHVLEHSSNSPSQVNSAQPCNVTRKSRLSFECHPDLLIEDEINAFFAITHLEG</sequence>
<dbReference type="Proteomes" id="UP001530400">
    <property type="component" value="Unassembled WGS sequence"/>
</dbReference>
<organism evidence="1 2">
    <name type="scientific">Cyclotella atomus</name>
    <dbReference type="NCBI Taxonomy" id="382360"/>
    <lineage>
        <taxon>Eukaryota</taxon>
        <taxon>Sar</taxon>
        <taxon>Stramenopiles</taxon>
        <taxon>Ochrophyta</taxon>
        <taxon>Bacillariophyta</taxon>
        <taxon>Coscinodiscophyceae</taxon>
        <taxon>Thalassiosirophycidae</taxon>
        <taxon>Stephanodiscales</taxon>
        <taxon>Stephanodiscaceae</taxon>
        <taxon>Cyclotella</taxon>
    </lineage>
</organism>
<gene>
    <name evidence="1" type="ORF">ACHAWO_001809</name>
</gene>
<keyword evidence="2" id="KW-1185">Reference proteome</keyword>
<comment type="caution">
    <text evidence="1">The sequence shown here is derived from an EMBL/GenBank/DDBJ whole genome shotgun (WGS) entry which is preliminary data.</text>
</comment>
<dbReference type="AlphaFoldDB" id="A0ABD3MVE5"/>
<name>A0ABD3MVE5_9STRA</name>
<reference evidence="1 2" key="1">
    <citation type="submission" date="2024-10" db="EMBL/GenBank/DDBJ databases">
        <title>Updated reference genomes for cyclostephanoid diatoms.</title>
        <authorList>
            <person name="Roberts W.R."/>
            <person name="Alverson A.J."/>
        </authorList>
    </citation>
    <scope>NUCLEOTIDE SEQUENCE [LARGE SCALE GENOMIC DNA]</scope>
    <source>
        <strain evidence="1 2">AJA010-31</strain>
    </source>
</reference>
<accession>A0ABD3MVE5</accession>
<evidence type="ECO:0000313" key="1">
    <source>
        <dbReference type="EMBL" id="KAL3767913.1"/>
    </source>
</evidence>
<protein>
    <submittedName>
        <fullName evidence="1">Uncharacterized protein</fullName>
    </submittedName>
</protein>